<evidence type="ECO:0000313" key="12">
    <source>
        <dbReference type="Proteomes" id="UP000094336"/>
    </source>
</evidence>
<dbReference type="Gene3D" id="1.25.40.120">
    <property type="entry name" value="Protein prenylyltransferase"/>
    <property type="match status" value="1"/>
</dbReference>
<keyword evidence="12" id="KW-1185">Reference proteome</keyword>
<dbReference type="GO" id="GO:0005968">
    <property type="term" value="C:Rab-protein geranylgeranyltransferase complex"/>
    <property type="evidence" value="ECO:0007669"/>
    <property type="project" value="TreeGrafter"/>
</dbReference>
<dbReference type="AlphaFoldDB" id="A0A1E3QT74"/>
<dbReference type="GO" id="GO:0004663">
    <property type="term" value="F:Rab geranylgeranyltransferase activity"/>
    <property type="evidence" value="ECO:0007669"/>
    <property type="project" value="UniProtKB-UniRule"/>
</dbReference>
<evidence type="ECO:0000256" key="7">
    <source>
        <dbReference type="ARBA" id="ARBA00031267"/>
    </source>
</evidence>
<dbReference type="Pfam" id="PF01239">
    <property type="entry name" value="PPTA"/>
    <property type="match status" value="4"/>
</dbReference>
<protein>
    <recommendedName>
        <fullName evidence="3 9">Geranylgeranyl transferase type-2 subunit alpha</fullName>
        <ecNumber evidence="2 9">2.5.1.60</ecNumber>
    </recommendedName>
    <alternativeName>
        <fullName evidence="7 9">Geranylgeranyl transferase type II subunit alpha</fullName>
    </alternativeName>
</protein>
<sequence>MHGVKRTHLSAQLREQKRQQDSNKIATYRRLNEQILALREAHDYSLESLAKNSQLLALNPEYYSAWNYRREILLALMAALADVDFVDLFNRELHFTLLHLKRFPKCYWIWNHRVWVLQHFPDIPSMEITPALIAKVWQTELAIVAKLLEQDSRNFHGWHYRRFVTGQMAALATDHETGAARVQLANIEFEYTTQKINANLSNYSAWHQRSKLVPQLLLSPPPGSLFERPSEFLTTEIAYLTNAMYTDAADSSHWLYLHWLLCELLPTMPEAEQMATLVKVQGVVEELNELEVEDDGVDNKWCLVCMGWIKKEMYRIGGDKGKLVEEMLVLVAKLVEIDPMRKGRWEDLVGSIGVEHEIQHR</sequence>
<evidence type="ECO:0000256" key="1">
    <source>
        <dbReference type="ARBA" id="ARBA00006734"/>
    </source>
</evidence>
<comment type="function">
    <text evidence="9">Catalyzes the transfer of a geranyl-geranyl moiety from geranyl-geranyl pyrophosphate to cysteines occuring in specific C-terminal amino acid sequences.</text>
</comment>
<evidence type="ECO:0000256" key="10">
    <source>
        <dbReference type="SAM" id="MobiDB-lite"/>
    </source>
</evidence>
<evidence type="ECO:0000313" key="11">
    <source>
        <dbReference type="EMBL" id="ODQ80913.1"/>
    </source>
</evidence>
<dbReference type="GeneID" id="30148210"/>
<dbReference type="FunFam" id="1.25.40.120:FF:000035">
    <property type="entry name" value="Geranylgeranyl transferase type-2 subunit alpha"/>
    <property type="match status" value="1"/>
</dbReference>
<dbReference type="PANTHER" id="PTHR11129:SF2">
    <property type="entry name" value="GERANYLGERANYL TRANSFERASE TYPE-2 SUBUNIT ALPHA"/>
    <property type="match status" value="1"/>
</dbReference>
<evidence type="ECO:0000256" key="8">
    <source>
        <dbReference type="ARBA" id="ARBA00047658"/>
    </source>
</evidence>
<organism evidence="11 12">
    <name type="scientific">Babjeviella inositovora NRRL Y-12698</name>
    <dbReference type="NCBI Taxonomy" id="984486"/>
    <lineage>
        <taxon>Eukaryota</taxon>
        <taxon>Fungi</taxon>
        <taxon>Dikarya</taxon>
        <taxon>Ascomycota</taxon>
        <taxon>Saccharomycotina</taxon>
        <taxon>Pichiomycetes</taxon>
        <taxon>Serinales incertae sedis</taxon>
        <taxon>Babjeviella</taxon>
    </lineage>
</organism>
<dbReference type="PROSITE" id="PS51147">
    <property type="entry name" value="PFTA"/>
    <property type="match status" value="4"/>
</dbReference>
<gene>
    <name evidence="11" type="ORF">BABINDRAFT_165666</name>
</gene>
<dbReference type="PANTHER" id="PTHR11129">
    <property type="entry name" value="PROTEIN FARNESYLTRANSFERASE ALPHA SUBUNIT/RAB GERANYLGERANYL TRANSFERASE ALPHA SUBUNIT"/>
    <property type="match status" value="1"/>
</dbReference>
<evidence type="ECO:0000256" key="6">
    <source>
        <dbReference type="ARBA" id="ARBA00022737"/>
    </source>
</evidence>
<keyword evidence="4 9" id="KW-0637">Prenyltransferase</keyword>
<reference evidence="12" key="1">
    <citation type="submission" date="2016-05" db="EMBL/GenBank/DDBJ databases">
        <title>Comparative genomics of biotechnologically important yeasts.</title>
        <authorList>
            <consortium name="DOE Joint Genome Institute"/>
            <person name="Riley R."/>
            <person name="Haridas S."/>
            <person name="Wolfe K.H."/>
            <person name="Lopes M.R."/>
            <person name="Hittinger C.T."/>
            <person name="Goker M."/>
            <person name="Salamov A."/>
            <person name="Wisecaver J."/>
            <person name="Long T.M."/>
            <person name="Aerts A.L."/>
            <person name="Barry K."/>
            <person name="Choi C."/>
            <person name="Clum A."/>
            <person name="Coughlan A.Y."/>
            <person name="Deshpande S."/>
            <person name="Douglass A.P."/>
            <person name="Hanson S.J."/>
            <person name="Klenk H.-P."/>
            <person name="Labutti K."/>
            <person name="Lapidus A."/>
            <person name="Lindquist E."/>
            <person name="Lipzen A."/>
            <person name="Meier-Kolthoff J.P."/>
            <person name="Ohm R.A."/>
            <person name="Otillar R.P."/>
            <person name="Pangilinan J."/>
            <person name="Peng Y."/>
            <person name="Rokas A."/>
            <person name="Rosa C.A."/>
            <person name="Scheuner C."/>
            <person name="Sibirny A.A."/>
            <person name="Slot J.C."/>
            <person name="Stielow J.B."/>
            <person name="Sun H."/>
            <person name="Kurtzman C.P."/>
            <person name="Blackwell M."/>
            <person name="Grigoriev I.V."/>
            <person name="Jeffries T.W."/>
        </authorList>
    </citation>
    <scope>NUCLEOTIDE SEQUENCE [LARGE SCALE GENOMIC DNA]</scope>
    <source>
        <strain evidence="12">NRRL Y-12698</strain>
    </source>
</reference>
<evidence type="ECO:0000256" key="9">
    <source>
        <dbReference type="RuleBase" id="RU367120"/>
    </source>
</evidence>
<dbReference type="EC" id="2.5.1.60" evidence="2 9"/>
<dbReference type="Proteomes" id="UP000094336">
    <property type="component" value="Unassembled WGS sequence"/>
</dbReference>
<evidence type="ECO:0000256" key="4">
    <source>
        <dbReference type="ARBA" id="ARBA00022602"/>
    </source>
</evidence>
<dbReference type="EMBL" id="KV454428">
    <property type="protein sequence ID" value="ODQ80913.1"/>
    <property type="molecule type" value="Genomic_DNA"/>
</dbReference>
<comment type="similarity">
    <text evidence="1 9">Belongs to the protein prenyltransferase subunit alpha family.</text>
</comment>
<comment type="catalytic activity">
    <reaction evidence="8 9">
        <text>geranylgeranyl diphosphate + L-cysteinyl-[protein] = S-geranylgeranyl-L-cysteinyl-[protein] + diphosphate</text>
        <dbReference type="Rhea" id="RHEA:21240"/>
        <dbReference type="Rhea" id="RHEA-COMP:10131"/>
        <dbReference type="Rhea" id="RHEA-COMP:11537"/>
        <dbReference type="ChEBI" id="CHEBI:29950"/>
        <dbReference type="ChEBI" id="CHEBI:33019"/>
        <dbReference type="ChEBI" id="CHEBI:57533"/>
        <dbReference type="ChEBI" id="CHEBI:86021"/>
        <dbReference type="EC" id="2.5.1.60"/>
    </reaction>
</comment>
<dbReference type="OrthoDB" id="1658at2759"/>
<accession>A0A1E3QT74</accession>
<dbReference type="GO" id="GO:0097354">
    <property type="term" value="P:prenylation"/>
    <property type="evidence" value="ECO:0007669"/>
    <property type="project" value="UniProtKB-UniRule"/>
</dbReference>
<evidence type="ECO:0000256" key="3">
    <source>
        <dbReference type="ARBA" id="ARBA00014772"/>
    </source>
</evidence>
<evidence type="ECO:0000256" key="5">
    <source>
        <dbReference type="ARBA" id="ARBA00022679"/>
    </source>
</evidence>
<name>A0A1E3QT74_9ASCO</name>
<feature type="region of interest" description="Disordered" evidence="10">
    <location>
        <begin position="1"/>
        <end position="21"/>
    </location>
</feature>
<dbReference type="SUPFAM" id="SSF48439">
    <property type="entry name" value="Protein prenylyltransferase"/>
    <property type="match status" value="1"/>
</dbReference>
<dbReference type="STRING" id="984486.A0A1E3QT74"/>
<keyword evidence="5 9" id="KW-0808">Transferase</keyword>
<dbReference type="RefSeq" id="XP_018986241.1">
    <property type="nucleotide sequence ID" value="XM_019130357.1"/>
</dbReference>
<dbReference type="InterPro" id="IPR002088">
    <property type="entry name" value="Prenyl_trans_a"/>
</dbReference>
<evidence type="ECO:0000256" key="2">
    <source>
        <dbReference type="ARBA" id="ARBA00012656"/>
    </source>
</evidence>
<keyword evidence="6" id="KW-0677">Repeat</keyword>
<proteinExistence type="inferred from homology"/>